<keyword evidence="7" id="KW-0479">Metal-binding</keyword>
<dbReference type="GO" id="GO:0016780">
    <property type="term" value="F:phosphotransferase activity, for other substituted phosphate groups"/>
    <property type="evidence" value="ECO:0007669"/>
    <property type="project" value="InterPro"/>
</dbReference>
<keyword evidence="5 8" id="KW-1133">Transmembrane helix</keyword>
<dbReference type="EMBL" id="RJKX01000020">
    <property type="protein sequence ID" value="ROP80865.1"/>
    <property type="molecule type" value="Genomic_DNA"/>
</dbReference>
<comment type="caution">
    <text evidence="9">The sequence shown here is derived from an EMBL/GenBank/DDBJ whole genome shotgun (WGS) entry which is preliminary data.</text>
</comment>
<feature type="transmembrane region" description="Helical" evidence="8">
    <location>
        <begin position="208"/>
        <end position="229"/>
    </location>
</feature>
<comment type="subcellular location">
    <subcellularLocation>
        <location evidence="1">Cell membrane</location>
        <topology evidence="1">Multi-pass membrane protein</topology>
    </subcellularLocation>
</comment>
<evidence type="ECO:0000256" key="5">
    <source>
        <dbReference type="ARBA" id="ARBA00022989"/>
    </source>
</evidence>
<protein>
    <submittedName>
        <fullName evidence="9">UDP-N-acetylmuramyl pentapeptide phosphotransferase/UDP-N-acetylglucosamine-1-phosphate transferase</fullName>
    </submittedName>
</protein>
<keyword evidence="7" id="KW-0460">Magnesium</keyword>
<feature type="transmembrane region" description="Helical" evidence="8">
    <location>
        <begin position="279"/>
        <end position="304"/>
    </location>
</feature>
<evidence type="ECO:0000313" key="9">
    <source>
        <dbReference type="EMBL" id="ROP80865.1"/>
    </source>
</evidence>
<dbReference type="GO" id="GO:0044038">
    <property type="term" value="P:cell wall macromolecule biosynthetic process"/>
    <property type="evidence" value="ECO:0007669"/>
    <property type="project" value="TreeGrafter"/>
</dbReference>
<dbReference type="GO" id="GO:0009103">
    <property type="term" value="P:lipopolysaccharide biosynthetic process"/>
    <property type="evidence" value="ECO:0007669"/>
    <property type="project" value="TreeGrafter"/>
</dbReference>
<feature type="transmembrane region" description="Helical" evidence="8">
    <location>
        <begin position="54"/>
        <end position="72"/>
    </location>
</feature>
<keyword evidence="6 8" id="KW-0472">Membrane</keyword>
<evidence type="ECO:0000256" key="2">
    <source>
        <dbReference type="ARBA" id="ARBA00022475"/>
    </source>
</evidence>
<feature type="transmembrane region" description="Helical" evidence="8">
    <location>
        <begin position="78"/>
        <end position="96"/>
    </location>
</feature>
<dbReference type="GO" id="GO:0071555">
    <property type="term" value="P:cell wall organization"/>
    <property type="evidence" value="ECO:0007669"/>
    <property type="project" value="TreeGrafter"/>
</dbReference>
<feature type="transmembrane region" description="Helical" evidence="8">
    <location>
        <begin position="235"/>
        <end position="258"/>
    </location>
</feature>
<keyword evidence="10" id="KW-1185">Reference proteome</keyword>
<accession>A0A3N1KU30</accession>
<dbReference type="Proteomes" id="UP000278222">
    <property type="component" value="Unassembled WGS sequence"/>
</dbReference>
<dbReference type="AlphaFoldDB" id="A0A3N1KU30"/>
<evidence type="ECO:0000256" key="7">
    <source>
        <dbReference type="PIRSR" id="PIRSR600715-1"/>
    </source>
</evidence>
<evidence type="ECO:0000313" key="10">
    <source>
        <dbReference type="Proteomes" id="UP000278222"/>
    </source>
</evidence>
<comment type="cofactor">
    <cofactor evidence="7">
        <name>Mg(2+)</name>
        <dbReference type="ChEBI" id="CHEBI:18420"/>
    </cofactor>
</comment>
<dbReference type="InterPro" id="IPR000715">
    <property type="entry name" value="Glycosyl_transferase_4"/>
</dbReference>
<dbReference type="Pfam" id="PF00953">
    <property type="entry name" value="Glycos_transf_4"/>
    <property type="match status" value="1"/>
</dbReference>
<feature type="transmembrane region" description="Helical" evidence="8">
    <location>
        <begin position="133"/>
        <end position="153"/>
    </location>
</feature>
<name>A0A3N1KU30_9PROT</name>
<sequence length="329" mass="34505">MVIPAVPPYLVALAALVGLLAWLATGRVTRWLGQRAILDQPNDRSSHQVPTPRGGGLGLLPPVLGGWCLLAFLLDGPAMAWAMATGALLLMAVSWRDDRGGLPVRLRLLVQLVAVVPVVSLLPAPIAQGWLPGWLDMALAAVAWVWFVNLYNFMDGIDGISGVETMALGCGLALVALATGPADAAGYGLVLAAGAAGFLAWNWHPARVFLGDVGSVPLGYLAGGLLLALAASGQWAAALILPLYYLADATLTLLRRALRAEKVWQAHRQHFYQRATQAGLSHAAVALRVGACDVLLVACALWSLAAPWPALAVASAIVAALLVELGRRR</sequence>
<feature type="transmembrane region" description="Helical" evidence="8">
    <location>
        <begin position="310"/>
        <end position="326"/>
    </location>
</feature>
<feature type="transmembrane region" description="Helical" evidence="8">
    <location>
        <begin position="184"/>
        <end position="201"/>
    </location>
</feature>
<feature type="transmembrane region" description="Helical" evidence="8">
    <location>
        <begin position="108"/>
        <end position="127"/>
    </location>
</feature>
<dbReference type="PANTHER" id="PTHR22926:SF3">
    <property type="entry name" value="UNDECAPRENYL-PHOSPHATE ALPHA-N-ACETYLGLUCOSAMINYL 1-PHOSPHATE TRANSFERASE"/>
    <property type="match status" value="1"/>
</dbReference>
<evidence type="ECO:0000256" key="1">
    <source>
        <dbReference type="ARBA" id="ARBA00004651"/>
    </source>
</evidence>
<reference evidence="9 10" key="1">
    <citation type="submission" date="2018-11" db="EMBL/GenBank/DDBJ databases">
        <title>Genomic Encyclopedia of Type Strains, Phase IV (KMG-IV): sequencing the most valuable type-strain genomes for metagenomic binning, comparative biology and taxonomic classification.</title>
        <authorList>
            <person name="Goeker M."/>
        </authorList>
    </citation>
    <scope>NUCLEOTIDE SEQUENCE [LARGE SCALE GENOMIC DNA]</scope>
    <source>
        <strain evidence="9 10">DSM 5900</strain>
    </source>
</reference>
<evidence type="ECO:0000256" key="4">
    <source>
        <dbReference type="ARBA" id="ARBA00022692"/>
    </source>
</evidence>
<feature type="transmembrane region" description="Helical" evidence="8">
    <location>
        <begin position="6"/>
        <end position="25"/>
    </location>
</feature>
<dbReference type="GO" id="GO:0005886">
    <property type="term" value="C:plasma membrane"/>
    <property type="evidence" value="ECO:0007669"/>
    <property type="project" value="UniProtKB-SubCell"/>
</dbReference>
<evidence type="ECO:0000256" key="8">
    <source>
        <dbReference type="SAM" id="Phobius"/>
    </source>
</evidence>
<keyword evidence="2" id="KW-1003">Cell membrane</keyword>
<organism evidence="9 10">
    <name type="scientific">Stella humosa</name>
    <dbReference type="NCBI Taxonomy" id="94"/>
    <lineage>
        <taxon>Bacteria</taxon>
        <taxon>Pseudomonadati</taxon>
        <taxon>Pseudomonadota</taxon>
        <taxon>Alphaproteobacteria</taxon>
        <taxon>Rhodospirillales</taxon>
        <taxon>Stellaceae</taxon>
        <taxon>Stella</taxon>
    </lineage>
</organism>
<evidence type="ECO:0000256" key="3">
    <source>
        <dbReference type="ARBA" id="ARBA00022679"/>
    </source>
</evidence>
<dbReference type="CDD" id="cd06854">
    <property type="entry name" value="GT_WbpL_WbcO_like"/>
    <property type="match status" value="1"/>
</dbReference>
<proteinExistence type="predicted"/>
<dbReference type="GO" id="GO:0046872">
    <property type="term" value="F:metal ion binding"/>
    <property type="evidence" value="ECO:0007669"/>
    <property type="project" value="UniProtKB-KW"/>
</dbReference>
<keyword evidence="3 9" id="KW-0808">Transferase</keyword>
<evidence type="ECO:0000256" key="6">
    <source>
        <dbReference type="ARBA" id="ARBA00023136"/>
    </source>
</evidence>
<keyword evidence="4 8" id="KW-0812">Transmembrane</keyword>
<gene>
    <name evidence="9" type="ORF">EDC65_5515</name>
</gene>
<dbReference type="PANTHER" id="PTHR22926">
    <property type="entry name" value="PHOSPHO-N-ACETYLMURAMOYL-PENTAPEPTIDE-TRANSFERASE"/>
    <property type="match status" value="1"/>
</dbReference>
<feature type="transmembrane region" description="Helical" evidence="8">
    <location>
        <begin position="160"/>
        <end position="178"/>
    </location>
</feature>
<feature type="binding site" evidence="7">
    <location>
        <position position="152"/>
    </location>
    <ligand>
        <name>Mg(2+)</name>
        <dbReference type="ChEBI" id="CHEBI:18420"/>
    </ligand>
</feature>
<feature type="binding site" evidence="7">
    <location>
        <position position="212"/>
    </location>
    <ligand>
        <name>Mg(2+)</name>
        <dbReference type="ChEBI" id="CHEBI:18420"/>
    </ligand>
</feature>